<proteinExistence type="predicted"/>
<evidence type="ECO:0000256" key="1">
    <source>
        <dbReference type="ARBA" id="ARBA00004436"/>
    </source>
</evidence>
<dbReference type="Pfam" id="PF20180">
    <property type="entry name" value="UQCC2_CBP6"/>
    <property type="match status" value="1"/>
</dbReference>
<keyword evidence="3" id="KW-0496">Mitochondrion</keyword>
<evidence type="ECO:0000256" key="6">
    <source>
        <dbReference type="ARBA" id="ARBA00032983"/>
    </source>
</evidence>
<keyword evidence="4" id="KW-1135">Mitochondrion nucleoid</keyword>
<dbReference type="PANTHER" id="PTHR34260">
    <property type="entry name" value="UBIQUINOL-CYTOCHROME-C REDUCTASE COMPLEX ASSEMBLY FACTOR 2"/>
    <property type="match status" value="1"/>
</dbReference>
<dbReference type="InterPro" id="IPR037698">
    <property type="entry name" value="UQCC2"/>
</dbReference>
<dbReference type="GeneID" id="116175964"/>
<name>A0A1Y1M6P8_PHOPY</name>
<protein>
    <recommendedName>
        <fullName evidence="6">Mitochondrial nucleoid factor 1</fullName>
    </recommendedName>
    <alternativeName>
        <fullName evidence="5">Mitochondrial protein M19</fullName>
    </alternativeName>
</protein>
<dbReference type="AlphaFoldDB" id="A0A1Y1M6P8"/>
<accession>A0A1Y1M6P8</accession>
<dbReference type="PANTHER" id="PTHR34260:SF1">
    <property type="entry name" value="UBIQUINOL-CYTOCHROME-C REDUCTASE COMPLEX ASSEMBLY FACTOR 2"/>
    <property type="match status" value="1"/>
</dbReference>
<dbReference type="GO" id="GO:0042645">
    <property type="term" value="C:mitochondrial nucleoid"/>
    <property type="evidence" value="ECO:0007669"/>
    <property type="project" value="UniProtKB-SubCell"/>
</dbReference>
<evidence type="ECO:0000256" key="5">
    <source>
        <dbReference type="ARBA" id="ARBA00031206"/>
    </source>
</evidence>
<organism evidence="7">
    <name type="scientific">Photinus pyralis</name>
    <name type="common">Common eastern firefly</name>
    <name type="synonym">Lampyris pyralis</name>
    <dbReference type="NCBI Taxonomy" id="7054"/>
    <lineage>
        <taxon>Eukaryota</taxon>
        <taxon>Metazoa</taxon>
        <taxon>Ecdysozoa</taxon>
        <taxon>Arthropoda</taxon>
        <taxon>Hexapoda</taxon>
        <taxon>Insecta</taxon>
        <taxon>Pterygota</taxon>
        <taxon>Neoptera</taxon>
        <taxon>Endopterygota</taxon>
        <taxon>Coleoptera</taxon>
        <taxon>Polyphaga</taxon>
        <taxon>Elateriformia</taxon>
        <taxon>Elateroidea</taxon>
        <taxon>Lampyridae</taxon>
        <taxon>Lampyrinae</taxon>
        <taxon>Photinus</taxon>
    </lineage>
</organism>
<dbReference type="RefSeq" id="XP_031350257.1">
    <property type="nucleotide sequence ID" value="XM_031494397.1"/>
</dbReference>
<dbReference type="KEGG" id="ppyr:116175964"/>
<evidence type="ECO:0000256" key="4">
    <source>
        <dbReference type="ARBA" id="ARBA00023271"/>
    </source>
</evidence>
<comment type="subcellular location">
    <subcellularLocation>
        <location evidence="1">Mitochondrion matrix</location>
        <location evidence="1">Mitochondrion nucleoid</location>
    </subcellularLocation>
</comment>
<evidence type="ECO:0000256" key="2">
    <source>
        <dbReference type="ARBA" id="ARBA00022946"/>
    </source>
</evidence>
<dbReference type="GeneID" id="116175887"/>
<dbReference type="KEGG" id="ppyr:116175887"/>
<keyword evidence="2" id="KW-0809">Transit peptide</keyword>
<evidence type="ECO:0000256" key="3">
    <source>
        <dbReference type="ARBA" id="ARBA00023128"/>
    </source>
</evidence>
<evidence type="ECO:0000313" key="7">
    <source>
        <dbReference type="EMBL" id="JAV81211.1"/>
    </source>
</evidence>
<dbReference type="GO" id="GO:0034551">
    <property type="term" value="P:mitochondrial respiratory chain complex III assembly"/>
    <property type="evidence" value="ECO:0007669"/>
    <property type="project" value="TreeGrafter"/>
</dbReference>
<dbReference type="RefSeq" id="XP_031350144.1">
    <property type="nucleotide sequence ID" value="XM_031494284.1"/>
</dbReference>
<dbReference type="EMBL" id="GEZM01039772">
    <property type="protein sequence ID" value="JAV81211.1"/>
    <property type="molecule type" value="Transcribed_RNA"/>
</dbReference>
<sequence length="117" mass="13588">MSSSGIYNRIIKLIERWPLDKNKPGRDLGQHLRDYITKANQDGSLSGNEKYWDKQYLAIQRLVNNEHGNKYIRSLSSTSTGLTAEQCSEALTKEVLDTLEKESRSLWEKIFYFRSSK</sequence>
<reference evidence="7" key="1">
    <citation type="journal article" date="2016" name="Sci. Rep.">
        <title>Molecular characterization of firefly nuptial gifts: a multi-omics approach sheds light on postcopulatory sexual selection.</title>
        <authorList>
            <person name="Al-Wathiqui N."/>
            <person name="Fallon T.R."/>
            <person name="South A."/>
            <person name="Weng J.K."/>
            <person name="Lewis S.M."/>
        </authorList>
    </citation>
    <scope>NUCLEOTIDE SEQUENCE</scope>
</reference>